<dbReference type="InterPro" id="IPR041588">
    <property type="entry name" value="Integrase_H2C2"/>
</dbReference>
<dbReference type="OrthoDB" id="248903at2759"/>
<evidence type="ECO:0000256" key="1">
    <source>
        <dbReference type="SAM" id="MobiDB-lite"/>
    </source>
</evidence>
<evidence type="ECO:0000259" key="2">
    <source>
        <dbReference type="Pfam" id="PF17921"/>
    </source>
</evidence>
<dbReference type="EMBL" id="CADCXV010000169">
    <property type="protein sequence ID" value="CAB0028672.1"/>
    <property type="molecule type" value="Genomic_DNA"/>
</dbReference>
<keyword evidence="4" id="KW-1185">Reference proteome</keyword>
<dbReference type="AlphaFoldDB" id="A0A6H5HYG5"/>
<protein>
    <recommendedName>
        <fullName evidence="2">Integrase zinc-binding domain-containing protein</fullName>
    </recommendedName>
</protein>
<feature type="domain" description="Integrase zinc-binding" evidence="2">
    <location>
        <begin position="163"/>
        <end position="197"/>
    </location>
</feature>
<accession>A0A6H5HYG5</accession>
<evidence type="ECO:0000313" key="3">
    <source>
        <dbReference type="EMBL" id="CAB0028672.1"/>
    </source>
</evidence>
<evidence type="ECO:0000313" key="4">
    <source>
        <dbReference type="Proteomes" id="UP000479190"/>
    </source>
</evidence>
<organism evidence="3 4">
    <name type="scientific">Trichogramma brassicae</name>
    <dbReference type="NCBI Taxonomy" id="86971"/>
    <lineage>
        <taxon>Eukaryota</taxon>
        <taxon>Metazoa</taxon>
        <taxon>Ecdysozoa</taxon>
        <taxon>Arthropoda</taxon>
        <taxon>Hexapoda</taxon>
        <taxon>Insecta</taxon>
        <taxon>Pterygota</taxon>
        <taxon>Neoptera</taxon>
        <taxon>Endopterygota</taxon>
        <taxon>Hymenoptera</taxon>
        <taxon>Apocrita</taxon>
        <taxon>Proctotrupomorpha</taxon>
        <taxon>Chalcidoidea</taxon>
        <taxon>Trichogrammatidae</taxon>
        <taxon>Trichogramma</taxon>
    </lineage>
</organism>
<reference evidence="3 4" key="1">
    <citation type="submission" date="2020-02" db="EMBL/GenBank/DDBJ databases">
        <authorList>
            <person name="Ferguson B K."/>
        </authorList>
    </citation>
    <scope>NUCLEOTIDE SEQUENCE [LARGE SCALE GENOMIC DNA]</scope>
</reference>
<proteinExistence type="predicted"/>
<gene>
    <name evidence="3" type="ORF">TBRA_LOCUS817</name>
</gene>
<name>A0A6H5HYG5_9HYME</name>
<feature type="region of interest" description="Disordered" evidence="1">
    <location>
        <begin position="264"/>
        <end position="288"/>
    </location>
</feature>
<sequence length="288" mass="33154">MAWLSDLAGKAEEMLNNIDKTTAAVLKKDDGSHGRTHFLSRDDDSCSVEVRSLPPSDTDQAIANEFIRDAGDSVNMPVAKIIPILNGQVPENPTPEFKDHRIVTERNILPTFQVQNEVNVNEHPKFLTKKMKCCLNPSVKIVLVSLTNNHVSYRMFTCKHPVTDMIIRQAHEHNLHAGIQTTLHFLRQKFWILNVLHETEKVSSKESTPRAQSTSKRHFALFIMIARSFQRRCTEKTAKKRIQKVHTDLQDLGRCTRIRETFEARKQNAKEKEKLKHLDDKPKTKQFE</sequence>
<dbReference type="Pfam" id="PF17921">
    <property type="entry name" value="Integrase_H2C2"/>
    <property type="match status" value="1"/>
</dbReference>
<dbReference type="Proteomes" id="UP000479190">
    <property type="component" value="Unassembled WGS sequence"/>
</dbReference>